<reference evidence="2 3" key="1">
    <citation type="submission" date="2020-04" db="EMBL/GenBank/DDBJ databases">
        <title>Ramlibacter sp. G-1-2-2 isolated from soil.</title>
        <authorList>
            <person name="Dahal R.H."/>
        </authorList>
    </citation>
    <scope>NUCLEOTIDE SEQUENCE [LARGE SCALE GENOMIC DNA]</scope>
    <source>
        <strain evidence="2 3">G-1-2-2</strain>
    </source>
</reference>
<organism evidence="2 3">
    <name type="scientific">Ramlibacter agri</name>
    <dbReference type="NCBI Taxonomy" id="2728837"/>
    <lineage>
        <taxon>Bacteria</taxon>
        <taxon>Pseudomonadati</taxon>
        <taxon>Pseudomonadota</taxon>
        <taxon>Betaproteobacteria</taxon>
        <taxon>Burkholderiales</taxon>
        <taxon>Comamonadaceae</taxon>
        <taxon>Ramlibacter</taxon>
    </lineage>
</organism>
<protein>
    <submittedName>
        <fullName evidence="2">Aldo/keto reductase</fullName>
    </submittedName>
</protein>
<name>A0A848H3A3_9BURK</name>
<evidence type="ECO:0000313" key="2">
    <source>
        <dbReference type="EMBL" id="NML44192.1"/>
    </source>
</evidence>
<dbReference type="Pfam" id="PF00248">
    <property type="entry name" value="Aldo_ket_red"/>
    <property type="match status" value="1"/>
</dbReference>
<dbReference type="Gene3D" id="3.20.20.100">
    <property type="entry name" value="NADP-dependent oxidoreductase domain"/>
    <property type="match status" value="1"/>
</dbReference>
<evidence type="ECO:0000313" key="3">
    <source>
        <dbReference type="Proteomes" id="UP000541185"/>
    </source>
</evidence>
<dbReference type="InterPro" id="IPR036812">
    <property type="entry name" value="NAD(P)_OxRdtase_dom_sf"/>
</dbReference>
<dbReference type="AlphaFoldDB" id="A0A848H3A3"/>
<feature type="domain" description="NADP-dependent oxidoreductase" evidence="1">
    <location>
        <begin position="61"/>
        <end position="283"/>
    </location>
</feature>
<accession>A0A848H3A3</accession>
<dbReference type="CDD" id="cd19095">
    <property type="entry name" value="AKR_PA4992-like"/>
    <property type="match status" value="1"/>
</dbReference>
<dbReference type="EMBL" id="JABBFX010000001">
    <property type="protein sequence ID" value="NML44192.1"/>
    <property type="molecule type" value="Genomic_DNA"/>
</dbReference>
<evidence type="ECO:0000259" key="1">
    <source>
        <dbReference type="Pfam" id="PF00248"/>
    </source>
</evidence>
<dbReference type="PANTHER" id="PTHR43312:SF1">
    <property type="entry name" value="NADP-DEPENDENT OXIDOREDUCTASE DOMAIN-CONTAINING PROTEIN"/>
    <property type="match status" value="1"/>
</dbReference>
<proteinExistence type="predicted"/>
<dbReference type="InterPro" id="IPR053135">
    <property type="entry name" value="AKR2_Oxidoreductase"/>
</dbReference>
<sequence length="292" mass="31693">MPSIVCIRCAACVNIRRTRSKRMLTRVIPSTGEALPVIGCGTYVGFDRAPGTAGFDRLPGVVQALFDAGGSVIDSSPMYGKAEAAVGQVLARLGQRERAFLATKVWTSGRAAGIRQMENSLQLLGADSIDLLQVHNLLDWQNQLASLRQWKAAGRIRYLGITHYTSSAYADVEEVLRGEALDFLQVNYSLEDQGAARRLLPLAAERGVAVLVNMPFGGGRMMRRLRDKPLPSWAEEIGCKSWSQVLLKFVLGHPAVTCAIPGSGSPEHMAQNAAAGEGVIPEMSYWKDKKLP</sequence>
<dbReference type="PANTHER" id="PTHR43312">
    <property type="entry name" value="D-THREO-ALDOSE 1-DEHYDROGENASE"/>
    <property type="match status" value="1"/>
</dbReference>
<keyword evidence="3" id="KW-1185">Reference proteome</keyword>
<dbReference type="SUPFAM" id="SSF51430">
    <property type="entry name" value="NAD(P)-linked oxidoreductase"/>
    <property type="match status" value="1"/>
</dbReference>
<gene>
    <name evidence="2" type="ORF">HHL11_10555</name>
</gene>
<dbReference type="Proteomes" id="UP000541185">
    <property type="component" value="Unassembled WGS sequence"/>
</dbReference>
<comment type="caution">
    <text evidence="2">The sequence shown here is derived from an EMBL/GenBank/DDBJ whole genome shotgun (WGS) entry which is preliminary data.</text>
</comment>
<dbReference type="InterPro" id="IPR023210">
    <property type="entry name" value="NADP_OxRdtase_dom"/>
</dbReference>